<evidence type="ECO:0000256" key="11">
    <source>
        <dbReference type="ARBA" id="ARBA00023204"/>
    </source>
</evidence>
<comment type="caution">
    <text evidence="15">Lacks conserved residue(s) required for the propagation of feature annotation.</text>
</comment>
<feature type="compositionally biased region" description="Polar residues" evidence="16">
    <location>
        <begin position="151"/>
        <end position="161"/>
    </location>
</feature>
<organism evidence="18 19">
    <name type="scientific">Ameyamaea chiangmaiensis</name>
    <dbReference type="NCBI Taxonomy" id="442969"/>
    <lineage>
        <taxon>Bacteria</taxon>
        <taxon>Pseudomonadati</taxon>
        <taxon>Pseudomonadota</taxon>
        <taxon>Alphaproteobacteria</taxon>
        <taxon>Acetobacterales</taxon>
        <taxon>Acetobacteraceae</taxon>
        <taxon>Ameyamaea</taxon>
    </lineage>
</organism>
<dbReference type="NCBIfam" id="NF005932">
    <property type="entry name" value="PRK07956.1"/>
    <property type="match status" value="1"/>
</dbReference>
<dbReference type="SMART" id="SM00292">
    <property type="entry name" value="BRCT"/>
    <property type="match status" value="1"/>
</dbReference>
<keyword evidence="8 15" id="KW-0862">Zinc</keyword>
<protein>
    <recommendedName>
        <fullName evidence="3 15">DNA ligase</fullName>
        <ecNumber evidence="2 15">6.5.1.2</ecNumber>
    </recommendedName>
    <alternativeName>
        <fullName evidence="15">Polydeoxyribonucleotide synthase [NAD(+)]</fullName>
    </alternativeName>
</protein>
<comment type="catalytic activity">
    <reaction evidence="13 15">
        <text>NAD(+) + (deoxyribonucleotide)n-3'-hydroxyl + 5'-phospho-(deoxyribonucleotide)m = (deoxyribonucleotide)n+m + AMP + beta-nicotinamide D-nucleotide.</text>
        <dbReference type="EC" id="6.5.1.2"/>
    </reaction>
</comment>
<dbReference type="FunFam" id="3.30.470.30:FF:000001">
    <property type="entry name" value="DNA ligase"/>
    <property type="match status" value="1"/>
</dbReference>
<evidence type="ECO:0000256" key="10">
    <source>
        <dbReference type="ARBA" id="ARBA00023027"/>
    </source>
</evidence>
<dbReference type="SUPFAM" id="SSF50249">
    <property type="entry name" value="Nucleic acid-binding proteins"/>
    <property type="match status" value="1"/>
</dbReference>
<feature type="binding site" evidence="15">
    <location>
        <position position="285"/>
    </location>
    <ligand>
        <name>NAD(+)</name>
        <dbReference type="ChEBI" id="CHEBI:57540"/>
    </ligand>
</feature>
<dbReference type="Pfam" id="PF01653">
    <property type="entry name" value="DNA_ligase_aden"/>
    <property type="match status" value="1"/>
</dbReference>
<dbReference type="HAMAP" id="MF_01588">
    <property type="entry name" value="DNA_ligase_A"/>
    <property type="match status" value="1"/>
</dbReference>
<keyword evidence="10 15" id="KW-0520">NAD</keyword>
<evidence type="ECO:0000313" key="18">
    <source>
        <dbReference type="EMBL" id="NVN41021.1"/>
    </source>
</evidence>
<feature type="binding site" evidence="15">
    <location>
        <begin position="249"/>
        <end position="250"/>
    </location>
    <ligand>
        <name>NAD(+)</name>
        <dbReference type="ChEBI" id="CHEBI:57540"/>
    </ligand>
</feature>
<dbReference type="PANTHER" id="PTHR23389:SF9">
    <property type="entry name" value="DNA LIGASE"/>
    <property type="match status" value="1"/>
</dbReference>
<gene>
    <name evidence="15 18" type="primary">ligA</name>
    <name evidence="18" type="ORF">HUK82_10695</name>
</gene>
<comment type="similarity">
    <text evidence="14 15">Belongs to the NAD-dependent DNA ligase family. LigA subfamily.</text>
</comment>
<evidence type="ECO:0000256" key="12">
    <source>
        <dbReference type="ARBA" id="ARBA00023211"/>
    </source>
</evidence>
<dbReference type="Pfam" id="PF12826">
    <property type="entry name" value="HHH_2"/>
    <property type="match status" value="1"/>
</dbReference>
<dbReference type="PANTHER" id="PTHR23389">
    <property type="entry name" value="CHROMOSOME TRANSMISSION FIDELITY FACTOR 18"/>
    <property type="match status" value="1"/>
</dbReference>
<feature type="binding site" evidence="15">
    <location>
        <position position="604"/>
    </location>
    <ligand>
        <name>Zn(2+)</name>
        <dbReference type="ChEBI" id="CHEBI:29105"/>
    </ligand>
</feature>
<reference evidence="18 19" key="1">
    <citation type="submission" date="2020-06" db="EMBL/GenBank/DDBJ databases">
        <title>Description of novel acetic acid bacteria.</title>
        <authorList>
            <person name="Sombolestani A."/>
        </authorList>
    </citation>
    <scope>NUCLEOTIDE SEQUENCE [LARGE SCALE GENOMIC DNA]</scope>
    <source>
        <strain evidence="18 19">LMG 27010</strain>
    </source>
</reference>
<dbReference type="GO" id="GO:0006281">
    <property type="term" value="P:DNA repair"/>
    <property type="evidence" value="ECO:0007669"/>
    <property type="project" value="UniProtKB-KW"/>
</dbReference>
<feature type="compositionally biased region" description="Gly residues" evidence="16">
    <location>
        <begin position="40"/>
        <end position="49"/>
    </location>
</feature>
<dbReference type="InterPro" id="IPR001357">
    <property type="entry name" value="BRCT_dom"/>
</dbReference>
<keyword evidence="11 15" id="KW-0234">DNA repair</keyword>
<feature type="compositionally biased region" description="Basic residues" evidence="16">
    <location>
        <begin position="127"/>
        <end position="146"/>
    </location>
</feature>
<dbReference type="Gene3D" id="6.20.10.30">
    <property type="match status" value="1"/>
</dbReference>
<dbReference type="SUPFAM" id="SSF47781">
    <property type="entry name" value="RuvA domain 2-like"/>
    <property type="match status" value="1"/>
</dbReference>
<feature type="domain" description="BRCT" evidence="17">
    <location>
        <begin position="772"/>
        <end position="844"/>
    </location>
</feature>
<dbReference type="PROSITE" id="PS50172">
    <property type="entry name" value="BRCT"/>
    <property type="match status" value="1"/>
</dbReference>
<evidence type="ECO:0000256" key="5">
    <source>
        <dbReference type="ARBA" id="ARBA00022705"/>
    </source>
</evidence>
<dbReference type="EMBL" id="JABXXR010000084">
    <property type="protein sequence ID" value="NVN41021.1"/>
    <property type="molecule type" value="Genomic_DNA"/>
</dbReference>
<feature type="binding site" evidence="15">
    <location>
        <position position="583"/>
    </location>
    <ligand>
        <name>Zn(2+)</name>
        <dbReference type="ChEBI" id="CHEBI:29105"/>
    </ligand>
</feature>
<dbReference type="Gene3D" id="3.40.50.10190">
    <property type="entry name" value="BRCT domain"/>
    <property type="match status" value="1"/>
</dbReference>
<feature type="compositionally biased region" description="Basic residues" evidence="16">
    <location>
        <begin position="58"/>
        <end position="69"/>
    </location>
</feature>
<feature type="binding site" evidence="15">
    <location>
        <begin position="200"/>
        <end position="204"/>
    </location>
    <ligand>
        <name>NAD(+)</name>
        <dbReference type="ChEBI" id="CHEBI:57540"/>
    </ligand>
</feature>
<evidence type="ECO:0000313" key="19">
    <source>
        <dbReference type="Proteomes" id="UP000585665"/>
    </source>
</evidence>
<comment type="function">
    <text evidence="1 15">DNA ligase that catalyzes the formation of phosphodiester linkages between 5'-phosphoryl and 3'-hydroxyl groups in double-stranded DNA using NAD as a coenzyme and as the energy source for the reaction. It is essential for DNA replication and repair of damaged DNA.</text>
</comment>
<evidence type="ECO:0000256" key="3">
    <source>
        <dbReference type="ARBA" id="ARBA00013308"/>
    </source>
</evidence>
<accession>A0A850PIF7</accession>
<feature type="binding site" evidence="15">
    <location>
        <position position="308"/>
    </location>
    <ligand>
        <name>NAD(+)</name>
        <dbReference type="ChEBI" id="CHEBI:57540"/>
    </ligand>
</feature>
<dbReference type="InterPro" id="IPR013839">
    <property type="entry name" value="DNAligase_adenylation"/>
</dbReference>
<evidence type="ECO:0000256" key="9">
    <source>
        <dbReference type="ARBA" id="ARBA00022842"/>
    </source>
</evidence>
<dbReference type="CDD" id="cd00114">
    <property type="entry name" value="LIGANc"/>
    <property type="match status" value="1"/>
</dbReference>
<dbReference type="SUPFAM" id="SSF52113">
    <property type="entry name" value="BRCT domain"/>
    <property type="match status" value="1"/>
</dbReference>
<evidence type="ECO:0000256" key="16">
    <source>
        <dbReference type="SAM" id="MobiDB-lite"/>
    </source>
</evidence>
<dbReference type="PROSITE" id="PS01055">
    <property type="entry name" value="DNA_LIGASE_N1"/>
    <property type="match status" value="1"/>
</dbReference>
<dbReference type="Gene3D" id="1.10.150.20">
    <property type="entry name" value="5' to 3' exonuclease, C-terminal subdomain"/>
    <property type="match status" value="2"/>
</dbReference>
<dbReference type="InterPro" id="IPR018239">
    <property type="entry name" value="DNA_ligase_AS"/>
</dbReference>
<feature type="binding site" evidence="15">
    <location>
        <position position="344"/>
    </location>
    <ligand>
        <name>NAD(+)</name>
        <dbReference type="ChEBI" id="CHEBI:57540"/>
    </ligand>
</feature>
<dbReference type="FunFam" id="2.40.50.140:FF:000012">
    <property type="entry name" value="DNA ligase"/>
    <property type="match status" value="1"/>
</dbReference>
<dbReference type="Gene3D" id="1.10.287.610">
    <property type="entry name" value="Helix hairpin bin"/>
    <property type="match status" value="1"/>
</dbReference>
<evidence type="ECO:0000256" key="6">
    <source>
        <dbReference type="ARBA" id="ARBA00022723"/>
    </source>
</evidence>
<comment type="cofactor">
    <cofactor evidence="15">
        <name>Mg(2+)</name>
        <dbReference type="ChEBI" id="CHEBI:18420"/>
    </cofactor>
    <cofactor evidence="15">
        <name>Mn(2+)</name>
        <dbReference type="ChEBI" id="CHEBI:29035"/>
    </cofactor>
</comment>
<feature type="compositionally biased region" description="Basic and acidic residues" evidence="16">
    <location>
        <begin position="101"/>
        <end position="114"/>
    </location>
</feature>
<proteinExistence type="inferred from homology"/>
<evidence type="ECO:0000256" key="4">
    <source>
        <dbReference type="ARBA" id="ARBA00022598"/>
    </source>
</evidence>
<feature type="binding site" evidence="15">
    <location>
        <position position="484"/>
    </location>
    <ligand>
        <name>NAD(+)</name>
        <dbReference type="ChEBI" id="CHEBI:57540"/>
    </ligand>
</feature>
<dbReference type="Pfam" id="PF03120">
    <property type="entry name" value="OB_DNA_ligase"/>
    <property type="match status" value="1"/>
</dbReference>
<keyword evidence="6 15" id="KW-0479">Metal-binding</keyword>
<name>A0A850PIF7_9PROT</name>
<keyword evidence="12 15" id="KW-0464">Manganese</keyword>
<dbReference type="CDD" id="cd17748">
    <property type="entry name" value="BRCT_DNA_ligase_like"/>
    <property type="match status" value="1"/>
</dbReference>
<evidence type="ECO:0000256" key="15">
    <source>
        <dbReference type="HAMAP-Rule" id="MF_01588"/>
    </source>
</evidence>
<dbReference type="InterPro" id="IPR041663">
    <property type="entry name" value="DisA/LigA_HHH"/>
</dbReference>
<keyword evidence="19" id="KW-1185">Reference proteome</keyword>
<dbReference type="NCBIfam" id="TIGR00575">
    <property type="entry name" value="dnlj"/>
    <property type="match status" value="1"/>
</dbReference>
<dbReference type="Pfam" id="PF00533">
    <property type="entry name" value="BRCT"/>
    <property type="match status" value="1"/>
</dbReference>
<dbReference type="Proteomes" id="UP000585665">
    <property type="component" value="Unassembled WGS sequence"/>
</dbReference>
<dbReference type="GO" id="GO:0046872">
    <property type="term" value="F:metal ion binding"/>
    <property type="evidence" value="ECO:0007669"/>
    <property type="project" value="UniProtKB-KW"/>
</dbReference>
<keyword evidence="7 15" id="KW-0227">DNA damage</keyword>
<dbReference type="Gene3D" id="3.30.470.30">
    <property type="entry name" value="DNA ligase/mRNA capping enzyme"/>
    <property type="match status" value="1"/>
</dbReference>
<evidence type="ECO:0000256" key="2">
    <source>
        <dbReference type="ARBA" id="ARBA00012722"/>
    </source>
</evidence>
<dbReference type="GO" id="GO:0003911">
    <property type="term" value="F:DNA ligase (NAD+) activity"/>
    <property type="evidence" value="ECO:0007669"/>
    <property type="project" value="UniProtKB-UniRule"/>
</dbReference>
<dbReference type="InterPro" id="IPR013840">
    <property type="entry name" value="DNAligase_N"/>
</dbReference>
<dbReference type="GO" id="GO:0005829">
    <property type="term" value="C:cytosol"/>
    <property type="evidence" value="ECO:0007669"/>
    <property type="project" value="TreeGrafter"/>
</dbReference>
<evidence type="ECO:0000256" key="8">
    <source>
        <dbReference type="ARBA" id="ARBA00022833"/>
    </source>
</evidence>
<keyword evidence="5 15" id="KW-0235">DNA replication</keyword>
<keyword evidence="9 15" id="KW-0460">Magnesium</keyword>
<dbReference type="Gene3D" id="2.40.50.140">
    <property type="entry name" value="Nucleic acid-binding proteins"/>
    <property type="match status" value="1"/>
</dbReference>
<dbReference type="SUPFAM" id="SSF56091">
    <property type="entry name" value="DNA ligase/mRNA capping enzyme, catalytic domain"/>
    <property type="match status" value="1"/>
</dbReference>
<evidence type="ECO:0000256" key="13">
    <source>
        <dbReference type="ARBA" id="ARBA00034005"/>
    </source>
</evidence>
<feature type="active site" description="N6-AMP-lysine intermediate" evidence="15">
    <location>
        <position position="287"/>
    </location>
</feature>
<keyword evidence="4 15" id="KW-0436">Ligase</keyword>
<dbReference type="EC" id="6.5.1.2" evidence="2 15"/>
<evidence type="ECO:0000256" key="14">
    <source>
        <dbReference type="ARBA" id="ARBA00060881"/>
    </source>
</evidence>
<evidence type="ECO:0000256" key="7">
    <source>
        <dbReference type="ARBA" id="ARBA00022763"/>
    </source>
</evidence>
<feature type="compositionally biased region" description="Low complexity" evidence="16">
    <location>
        <begin position="72"/>
        <end position="88"/>
    </location>
</feature>
<sequence length="858" mass="92897">MERARHGTGRVPDSRQSGPAAGRLGKGCLGRRTVTPDAGVEGGPSGTIGGPDADFRRGRLRCRGRHRRLDRGPAACRGPRRAGAGRDAQSAGRRPWQPASADRKDRARQPHADQRTPPAGRGPARGNRTHAGRRRHYRGGPRRRRQPAGQSPVNTARSSRTLPPETLSAEQAERELRRLAGVLATLDTAYHTHDAPLVSDAEYDELRRRNAAIEDRFPELVRSDSPSLRIGAPTEGAFGKYRHRVPMLSLDNVFDADEFEAFVTRAARFLGLDVERSGALSFVGEPKIDGLSISLTYENRALVRGTTRGDGQEGEDVTANLRTLRDIPTTLPADAPDPIEIRGEVFMAKDAFLALNAAQVASGQKPFANPRNAAAGSLRQLDPEITRGRPLAFFAYAQGYSDHRVSPSHWAYLQRLRDWGFRVNELSRHLGKASEAEAFMEAIGRERSGLSYDIDGVVFKIDDVALQERLGFVGRTPRWAVAWKFPAEQAITRLETIEIQVGRTGALTPVAHLEAVNVGGVLVTRASLHNADEIARKDVRPGDLVMLQRAGDVIPQILGRAPACPDDPPRAPAFVFPDRCPACGARAERPEGEVVLRCTGGLSCPAQVVERLVHMVSRTAFDIDGLGERSIREFHDAGLLTSAPDIFRLPGHEQAIAAREGWGAVSARNLVRAIDARRTIGLARFIYALGIRRIGEANARLLARHYGTYDIWHAQMLAAVEPDSDARATLASINGIGAAIAEELTGFFAEPHNLDTLAALRALLTIQAEEAAHGGPLSGKIIVFTGTLATMARPEAKAIAERLGAKVTDSVSKKTDYVVLGADSGSKARKAQELGVATLDEAGWRTLAGLPEAEPPRA</sequence>
<comment type="caution">
    <text evidence="18">The sequence shown here is derived from an EMBL/GenBank/DDBJ whole genome shotgun (WGS) entry which is preliminary data.</text>
</comment>
<feature type="binding site" evidence="15">
    <location>
        <position position="460"/>
    </location>
    <ligand>
        <name>NAD(+)</name>
        <dbReference type="ChEBI" id="CHEBI:57540"/>
    </ligand>
</feature>
<feature type="region of interest" description="Disordered" evidence="16">
    <location>
        <begin position="1"/>
        <end position="170"/>
    </location>
</feature>
<dbReference type="InterPro" id="IPR001679">
    <property type="entry name" value="DNA_ligase"/>
</dbReference>
<dbReference type="InterPro" id="IPR010994">
    <property type="entry name" value="RuvA_2-like"/>
</dbReference>
<dbReference type="InterPro" id="IPR004149">
    <property type="entry name" value="Znf_DNAligase_C4"/>
</dbReference>
<dbReference type="InterPro" id="IPR012340">
    <property type="entry name" value="NA-bd_OB-fold"/>
</dbReference>
<dbReference type="InterPro" id="IPR036420">
    <property type="entry name" value="BRCT_dom_sf"/>
</dbReference>
<feature type="binding site" evidence="15">
    <location>
        <position position="580"/>
    </location>
    <ligand>
        <name>Zn(2+)</name>
        <dbReference type="ChEBI" id="CHEBI:29105"/>
    </ligand>
</feature>
<evidence type="ECO:0000256" key="1">
    <source>
        <dbReference type="ARBA" id="ARBA00004067"/>
    </source>
</evidence>
<dbReference type="GO" id="GO:0006260">
    <property type="term" value="P:DNA replication"/>
    <property type="evidence" value="ECO:0007669"/>
    <property type="project" value="UniProtKB-KW"/>
</dbReference>
<dbReference type="AlphaFoldDB" id="A0A850PIF7"/>
<dbReference type="SMART" id="SM00532">
    <property type="entry name" value="LIGANc"/>
    <property type="match status" value="1"/>
</dbReference>
<dbReference type="Pfam" id="PF03119">
    <property type="entry name" value="DNA_ligase_ZBD"/>
    <property type="match status" value="1"/>
</dbReference>
<dbReference type="InterPro" id="IPR004150">
    <property type="entry name" value="NAD_DNA_ligase_OB"/>
</dbReference>
<evidence type="ECO:0000259" key="17">
    <source>
        <dbReference type="PROSITE" id="PS50172"/>
    </source>
</evidence>